<dbReference type="GO" id="GO:0005987">
    <property type="term" value="P:sucrose catabolic process"/>
    <property type="evidence" value="ECO:0007669"/>
    <property type="project" value="TreeGrafter"/>
</dbReference>
<keyword evidence="8" id="KW-1185">Reference proteome</keyword>
<comment type="catalytic activity">
    <reaction evidence="1 6">
        <text>Hydrolysis of terminal non-reducing beta-D-fructofuranoside residues in beta-D-fructofuranosides.</text>
        <dbReference type="EC" id="3.2.1.26"/>
    </reaction>
</comment>
<dbReference type="GO" id="GO:0004575">
    <property type="term" value="F:sucrose alpha-glucosidase activity"/>
    <property type="evidence" value="ECO:0007669"/>
    <property type="project" value="TreeGrafter"/>
</dbReference>
<dbReference type="Proteomes" id="UP000436088">
    <property type="component" value="Unassembled WGS sequence"/>
</dbReference>
<dbReference type="EC" id="3.2.1.26" evidence="6"/>
<sequence length="594" mass="67025">MKSSTCIGMSSLKPCCRFVIGCKSSSIFGFSSAKMNGVGIRKLSKSLSTAIDRGRFHSCKRSKSQIVGYKCVADPNRRAFSVSDSSWGQSRVFRGSVFVDKGRSRGVLVIPKVTSDFRNHSTSVQPHVNDKNFERIYIQGGLNVKPLVIEKGNGVVKDDDTGINVNESDVNKNNIEGSDLTESTTEREVSEIEKEAWNILRGAVVSYCGNPVGTVAANDPEDKQPLNYDQVFIRDFVPAALAFLLNEEGEIVKNFLLHTLQLQSWEKTVDCYSPGQGLMPASFKVRTVPLDGSPETFEEVLDPDFGESAIGRVAPVDSGLWWIILLRAYGKITGDYLLQGRVDVQTGIRLILNLCLTDGFDMFPSLLVTDGSCMIDRRMGIHGHPLEIQALFYSALRCSREMLVVNDATKNLVAAINNRLSSLSFHIREYYWVDVKKINEIYRYNTEEYSTDAINKFNIYPDQIPSWLVDWMPDEGGYFIGNLQPAHMDFRFFTLGNLWSIVSSLGTSKQNKDVLNLIEEKWDDLVANMPLKIVYPALESDEWRIITGSDPKNTPWSYHNGGSWPTLLWQFTLACIKWGNRSWHKERLRWRRKG</sequence>
<dbReference type="Pfam" id="PF12899">
    <property type="entry name" value="Glyco_hydro_100"/>
    <property type="match status" value="1"/>
</dbReference>
<evidence type="ECO:0000256" key="5">
    <source>
        <dbReference type="ARBA" id="ARBA00023295"/>
    </source>
</evidence>
<proteinExistence type="inferred from homology"/>
<comment type="similarity">
    <text evidence="2 6">Belongs to the glycosyl hydrolase 100 family.</text>
</comment>
<dbReference type="InterPro" id="IPR012341">
    <property type="entry name" value="6hp_glycosidase-like_sf"/>
</dbReference>
<accession>A0A6A3B9M4</accession>
<gene>
    <name evidence="7" type="ORF">F3Y22_tig00110270pilonHSYRG00057</name>
</gene>
<dbReference type="InterPro" id="IPR008928">
    <property type="entry name" value="6-hairpin_glycosidase_sf"/>
</dbReference>
<name>A0A6A3B9M4_HIBSY</name>
<dbReference type="SUPFAM" id="SSF48208">
    <property type="entry name" value="Six-hairpin glycosidases"/>
    <property type="match status" value="1"/>
</dbReference>
<protein>
    <recommendedName>
        <fullName evidence="6">Alkaline/neutral invertase</fullName>
        <ecNumber evidence="6">3.2.1.26</ecNumber>
    </recommendedName>
</protein>
<keyword evidence="3 6" id="KW-0378">Hydrolase</keyword>
<evidence type="ECO:0000313" key="8">
    <source>
        <dbReference type="Proteomes" id="UP000436088"/>
    </source>
</evidence>
<comment type="caution">
    <text evidence="7">The sequence shown here is derived from an EMBL/GenBank/DDBJ whole genome shotgun (WGS) entry which is preliminary data.</text>
</comment>
<dbReference type="PANTHER" id="PTHR31916:SF49">
    <property type="entry name" value="ALKALINE_NEUTRAL INVERTASE C, MITOCHONDRIAL"/>
    <property type="match status" value="1"/>
</dbReference>
<reference evidence="7" key="1">
    <citation type="submission" date="2019-09" db="EMBL/GenBank/DDBJ databases">
        <title>Draft genome information of white flower Hibiscus syriacus.</title>
        <authorList>
            <person name="Kim Y.-M."/>
        </authorList>
    </citation>
    <scope>NUCLEOTIDE SEQUENCE [LARGE SCALE GENOMIC DNA]</scope>
    <source>
        <strain evidence="7">YM2019G1</strain>
    </source>
</reference>
<dbReference type="InterPro" id="IPR024746">
    <property type="entry name" value="Glyco_hydro_100"/>
</dbReference>
<keyword evidence="4 6" id="KW-0119">Carbohydrate metabolism</keyword>
<evidence type="ECO:0000256" key="1">
    <source>
        <dbReference type="ARBA" id="ARBA00000094"/>
    </source>
</evidence>
<dbReference type="Gene3D" id="1.50.10.10">
    <property type="match status" value="1"/>
</dbReference>
<dbReference type="EMBL" id="VEPZ02000905">
    <property type="protein sequence ID" value="KAE8711892.1"/>
    <property type="molecule type" value="Genomic_DNA"/>
</dbReference>
<dbReference type="GO" id="GO:0033926">
    <property type="term" value="F:endo-alpha-N-acetylgalactosaminidase activity"/>
    <property type="evidence" value="ECO:0007669"/>
    <property type="project" value="UniProtKB-UniRule"/>
</dbReference>
<keyword evidence="5 6" id="KW-0326">Glycosidase</keyword>
<dbReference type="AlphaFoldDB" id="A0A6A3B9M4"/>
<dbReference type="GO" id="GO:0005739">
    <property type="term" value="C:mitochondrion"/>
    <property type="evidence" value="ECO:0007669"/>
    <property type="project" value="TreeGrafter"/>
</dbReference>
<evidence type="ECO:0000313" key="7">
    <source>
        <dbReference type="EMBL" id="KAE8711892.1"/>
    </source>
</evidence>
<comment type="function">
    <text evidence="6">Invertase that cleaves sucrose into glucose and fructose.</text>
</comment>
<evidence type="ECO:0000256" key="4">
    <source>
        <dbReference type="ARBA" id="ARBA00023277"/>
    </source>
</evidence>
<dbReference type="PANTHER" id="PTHR31916">
    <property type="match status" value="1"/>
</dbReference>
<evidence type="ECO:0000256" key="6">
    <source>
        <dbReference type="RuleBase" id="RU367047"/>
    </source>
</evidence>
<organism evidence="7 8">
    <name type="scientific">Hibiscus syriacus</name>
    <name type="common">Rose of Sharon</name>
    <dbReference type="NCBI Taxonomy" id="106335"/>
    <lineage>
        <taxon>Eukaryota</taxon>
        <taxon>Viridiplantae</taxon>
        <taxon>Streptophyta</taxon>
        <taxon>Embryophyta</taxon>
        <taxon>Tracheophyta</taxon>
        <taxon>Spermatophyta</taxon>
        <taxon>Magnoliopsida</taxon>
        <taxon>eudicotyledons</taxon>
        <taxon>Gunneridae</taxon>
        <taxon>Pentapetalae</taxon>
        <taxon>rosids</taxon>
        <taxon>malvids</taxon>
        <taxon>Malvales</taxon>
        <taxon>Malvaceae</taxon>
        <taxon>Malvoideae</taxon>
        <taxon>Hibiscus</taxon>
    </lineage>
</organism>
<evidence type="ECO:0000256" key="3">
    <source>
        <dbReference type="ARBA" id="ARBA00022801"/>
    </source>
</evidence>
<evidence type="ECO:0000256" key="2">
    <source>
        <dbReference type="ARBA" id="ARBA00007671"/>
    </source>
</evidence>